<accession>U5D712</accession>
<evidence type="ECO:0000313" key="2">
    <source>
        <dbReference type="EMBL" id="ERN16138.1"/>
    </source>
</evidence>
<protein>
    <submittedName>
        <fullName evidence="2">Uncharacterized protein</fullName>
    </submittedName>
</protein>
<sequence>MEVSEEVVSIDPELLQLAEVLPLALNRLVKLLLDEAKSSTPLNVPSNFSSANAPASNSLPSMFPAGRAPPLSLQSSSGSHRVMKRSVGPSSLESPLKLGSELVREVIPQFYFLN</sequence>
<dbReference type="Proteomes" id="UP000017836">
    <property type="component" value="Unassembled WGS sequence"/>
</dbReference>
<dbReference type="EMBL" id="KI392485">
    <property type="protein sequence ID" value="ERN16138.1"/>
    <property type="molecule type" value="Genomic_DNA"/>
</dbReference>
<dbReference type="eggNOG" id="KOG2562">
    <property type="taxonomic scope" value="Eukaryota"/>
</dbReference>
<dbReference type="AlphaFoldDB" id="U5D712"/>
<gene>
    <name evidence="2" type="ORF">AMTR_s00030p00208710</name>
</gene>
<organism evidence="2 3">
    <name type="scientific">Amborella trichopoda</name>
    <dbReference type="NCBI Taxonomy" id="13333"/>
    <lineage>
        <taxon>Eukaryota</taxon>
        <taxon>Viridiplantae</taxon>
        <taxon>Streptophyta</taxon>
        <taxon>Embryophyta</taxon>
        <taxon>Tracheophyta</taxon>
        <taxon>Spermatophyta</taxon>
        <taxon>Magnoliopsida</taxon>
        <taxon>Amborellales</taxon>
        <taxon>Amborellaceae</taxon>
        <taxon>Amborella</taxon>
    </lineage>
</organism>
<reference evidence="3" key="1">
    <citation type="journal article" date="2013" name="Science">
        <title>The Amborella genome and the evolution of flowering plants.</title>
        <authorList>
            <consortium name="Amborella Genome Project"/>
        </authorList>
    </citation>
    <scope>NUCLEOTIDE SEQUENCE [LARGE SCALE GENOMIC DNA]</scope>
</reference>
<dbReference type="STRING" id="13333.U5D712"/>
<evidence type="ECO:0000313" key="3">
    <source>
        <dbReference type="Proteomes" id="UP000017836"/>
    </source>
</evidence>
<feature type="region of interest" description="Disordered" evidence="1">
    <location>
        <begin position="59"/>
        <end position="94"/>
    </location>
</feature>
<dbReference type="Gramene" id="ERN16138">
    <property type="protein sequence ID" value="ERN16138"/>
    <property type="gene ID" value="AMTR_s00030p00208710"/>
</dbReference>
<proteinExistence type="predicted"/>
<evidence type="ECO:0000256" key="1">
    <source>
        <dbReference type="SAM" id="MobiDB-lite"/>
    </source>
</evidence>
<dbReference type="HOGENOM" id="CLU_2124412_0_0_1"/>
<keyword evidence="3" id="KW-1185">Reference proteome</keyword>
<name>U5D712_AMBTC</name>